<feature type="domain" description="Peptidase M20 dimerisation" evidence="5">
    <location>
        <begin position="293"/>
        <end position="435"/>
    </location>
</feature>
<evidence type="ECO:0000256" key="1">
    <source>
        <dbReference type="ARBA" id="ARBA00022670"/>
    </source>
</evidence>
<feature type="region of interest" description="Disordered" evidence="4">
    <location>
        <begin position="1"/>
        <end position="55"/>
    </location>
</feature>
<dbReference type="Pfam" id="PF07687">
    <property type="entry name" value="M20_dimer"/>
    <property type="match status" value="1"/>
</dbReference>
<feature type="region of interest" description="Disordered" evidence="4">
    <location>
        <begin position="105"/>
        <end position="126"/>
    </location>
</feature>
<dbReference type="Gene3D" id="3.40.630.10">
    <property type="entry name" value="Zn peptidases"/>
    <property type="match status" value="1"/>
</dbReference>
<gene>
    <name evidence="6" type="ORF">QBZ16_000499</name>
</gene>
<dbReference type="Gene3D" id="3.30.70.360">
    <property type="match status" value="1"/>
</dbReference>
<sequence length="551" mass="59953">MRMPRKKPDQEKHAAGDEGPKAEEGQSKGKKRDGASPRSPKAKRQTKGSKEDKKPETLEIGRVFFFYRPKVGVETVSSPDDVQRFHLLLEPDGAESKCRLLQISKKHLPSPTKHENPDKPSNTGIGLKEKAEFPEELKKEFEDYSFISVTKLENTAILPTNGPRPVVFGEYITDPKAKTVLIYGHYDVQPVEPVSAWTSPPFEPTLRDGKLFGRGASDDKGGFLSAVQAVEAIIRGGGLANLNIKVLIEGEEEVLSPYLEEFLATHRELLSADLALSADGSQLSATRPAICLGFRGAVGVEVTLTSLDNDLHSGGYGGAVQNAARAMAQLVTSLHHPENNSVAVEGFYDSVTPPTDADYTDMEAYDNDEQDTLERLWHRPTLEVVGLAGGHLGEGMKTIVPHAATAKLVARLVPGQVPTEIAALIVRHVARQAPPAVNVTAKEAGFAAHPYATRRDDPTLRTVARVLEEMYGTAPQFERSGASIPALAAFRAKLGVDTIPFAFALPTDGAHAPDEHMSLAMFHHARQAYIRLLHELDREAEEAVADAKEEL</sequence>
<dbReference type="SUPFAM" id="SSF53187">
    <property type="entry name" value="Zn-dependent exopeptidases"/>
    <property type="match status" value="1"/>
</dbReference>
<dbReference type="AlphaFoldDB" id="A0AAD9IP41"/>
<reference evidence="6" key="1">
    <citation type="submission" date="2021-01" db="EMBL/GenBank/DDBJ databases">
        <authorList>
            <person name="Eckstrom K.M.E."/>
        </authorList>
    </citation>
    <scope>NUCLEOTIDE SEQUENCE</scope>
    <source>
        <strain evidence="6">UVCC 0001</strain>
    </source>
</reference>
<keyword evidence="7" id="KW-1185">Reference proteome</keyword>
<dbReference type="GO" id="GO:0008233">
    <property type="term" value="F:peptidase activity"/>
    <property type="evidence" value="ECO:0007669"/>
    <property type="project" value="UniProtKB-KW"/>
</dbReference>
<evidence type="ECO:0000256" key="3">
    <source>
        <dbReference type="ARBA" id="ARBA00022801"/>
    </source>
</evidence>
<dbReference type="GO" id="GO:0006508">
    <property type="term" value="P:proteolysis"/>
    <property type="evidence" value="ECO:0007669"/>
    <property type="project" value="UniProtKB-KW"/>
</dbReference>
<dbReference type="InterPro" id="IPR011650">
    <property type="entry name" value="Peptidase_M20_dimer"/>
</dbReference>
<organism evidence="6 7">
    <name type="scientific">Prototheca wickerhamii</name>
    <dbReference type="NCBI Taxonomy" id="3111"/>
    <lineage>
        <taxon>Eukaryota</taxon>
        <taxon>Viridiplantae</taxon>
        <taxon>Chlorophyta</taxon>
        <taxon>core chlorophytes</taxon>
        <taxon>Trebouxiophyceae</taxon>
        <taxon>Chlorellales</taxon>
        <taxon>Chlorellaceae</taxon>
        <taxon>Prototheca</taxon>
    </lineage>
</organism>
<keyword evidence="1" id="KW-0645">Protease</keyword>
<comment type="caution">
    <text evidence="6">The sequence shown here is derived from an EMBL/GenBank/DDBJ whole genome shotgun (WGS) entry which is preliminary data.</text>
</comment>
<feature type="compositionally biased region" description="Basic and acidic residues" evidence="4">
    <location>
        <begin position="1"/>
        <end position="35"/>
    </location>
</feature>
<evidence type="ECO:0000313" key="6">
    <source>
        <dbReference type="EMBL" id="KAK2080645.1"/>
    </source>
</evidence>
<dbReference type="PANTHER" id="PTHR43270:SF12">
    <property type="entry name" value="SUCCINYL-DIAMINOPIMELATE DESUCCINYLASE"/>
    <property type="match status" value="1"/>
</dbReference>
<dbReference type="PANTHER" id="PTHR43270">
    <property type="entry name" value="BETA-ALA-HIS DIPEPTIDASE"/>
    <property type="match status" value="1"/>
</dbReference>
<name>A0AAD9IP41_PROWI</name>
<dbReference type="InterPro" id="IPR002933">
    <property type="entry name" value="Peptidase_M20"/>
</dbReference>
<keyword evidence="2" id="KW-0479">Metal-binding</keyword>
<evidence type="ECO:0000259" key="5">
    <source>
        <dbReference type="Pfam" id="PF07687"/>
    </source>
</evidence>
<evidence type="ECO:0000313" key="7">
    <source>
        <dbReference type="Proteomes" id="UP001255856"/>
    </source>
</evidence>
<dbReference type="InterPro" id="IPR051458">
    <property type="entry name" value="Cyt/Met_Dipeptidase"/>
</dbReference>
<dbReference type="Proteomes" id="UP001255856">
    <property type="component" value="Unassembled WGS sequence"/>
</dbReference>
<dbReference type="GO" id="GO:0046872">
    <property type="term" value="F:metal ion binding"/>
    <property type="evidence" value="ECO:0007669"/>
    <property type="project" value="UniProtKB-KW"/>
</dbReference>
<dbReference type="Pfam" id="PF01546">
    <property type="entry name" value="Peptidase_M20"/>
    <property type="match status" value="1"/>
</dbReference>
<proteinExistence type="predicted"/>
<evidence type="ECO:0000256" key="4">
    <source>
        <dbReference type="SAM" id="MobiDB-lite"/>
    </source>
</evidence>
<accession>A0AAD9IP41</accession>
<protein>
    <recommendedName>
        <fullName evidence="5">Peptidase M20 dimerisation domain-containing protein</fullName>
    </recommendedName>
</protein>
<evidence type="ECO:0000256" key="2">
    <source>
        <dbReference type="ARBA" id="ARBA00022723"/>
    </source>
</evidence>
<dbReference type="EMBL" id="JASFZW010000001">
    <property type="protein sequence ID" value="KAK2080645.1"/>
    <property type="molecule type" value="Genomic_DNA"/>
</dbReference>
<keyword evidence="3" id="KW-0378">Hydrolase</keyword>